<feature type="region of interest" description="Disordered" evidence="1">
    <location>
        <begin position="20"/>
        <end position="57"/>
    </location>
</feature>
<dbReference type="AlphaFoldDB" id="W8F5G4"/>
<evidence type="ECO:0000313" key="3">
    <source>
        <dbReference type="Proteomes" id="UP000019423"/>
    </source>
</evidence>
<sequence>MKIPQAVLGAVLVGLAVQTTGCSSKNDPKPKQTSEQEAKKSGEASKEPINCPACGLG</sequence>
<dbReference type="STRING" id="1227739.Hsw_1370"/>
<protein>
    <submittedName>
        <fullName evidence="2">Uncharacterized protein</fullName>
    </submittedName>
</protein>
<reference evidence="2 3" key="1">
    <citation type="submission" date="2014-01" db="EMBL/GenBank/DDBJ databases">
        <title>Complete genome sequence of ionizing-radiation resistance bacterium Hymenobacter swuensis DY53.</title>
        <authorList>
            <person name="Jung J.-H."/>
            <person name="Jeong S.-W."/>
            <person name="Joe M.-H."/>
            <person name="Cho y.-j."/>
            <person name="Kim M.-K."/>
            <person name="Lim S.-Y."/>
        </authorList>
    </citation>
    <scope>NUCLEOTIDE SEQUENCE [LARGE SCALE GENOMIC DNA]</scope>
    <source>
        <strain evidence="2 3">DY53</strain>
    </source>
</reference>
<accession>W8F5G4</accession>
<dbReference type="EMBL" id="CP007145">
    <property type="protein sequence ID" value="AHJ96965.1"/>
    <property type="molecule type" value="Genomic_DNA"/>
</dbReference>
<organism evidence="2 3">
    <name type="scientific">Hymenobacter swuensis DY53</name>
    <dbReference type="NCBI Taxonomy" id="1227739"/>
    <lineage>
        <taxon>Bacteria</taxon>
        <taxon>Pseudomonadati</taxon>
        <taxon>Bacteroidota</taxon>
        <taxon>Cytophagia</taxon>
        <taxon>Cytophagales</taxon>
        <taxon>Hymenobacteraceae</taxon>
        <taxon>Hymenobacter</taxon>
    </lineage>
</organism>
<name>W8F5G4_9BACT</name>
<dbReference type="HOGENOM" id="CLU_2990573_0_0_10"/>
<dbReference type="Proteomes" id="UP000019423">
    <property type="component" value="Chromosome"/>
</dbReference>
<dbReference type="KEGG" id="hsw:Hsw_1370"/>
<keyword evidence="3" id="KW-1185">Reference proteome</keyword>
<proteinExistence type="predicted"/>
<dbReference type="RefSeq" id="WP_155832880.1">
    <property type="nucleotide sequence ID" value="NZ_CP007145.1"/>
</dbReference>
<feature type="compositionally biased region" description="Basic and acidic residues" evidence="1">
    <location>
        <begin position="26"/>
        <end position="46"/>
    </location>
</feature>
<evidence type="ECO:0000313" key="2">
    <source>
        <dbReference type="EMBL" id="AHJ96965.1"/>
    </source>
</evidence>
<gene>
    <name evidence="2" type="ORF">Hsw_1370</name>
</gene>
<evidence type="ECO:0000256" key="1">
    <source>
        <dbReference type="SAM" id="MobiDB-lite"/>
    </source>
</evidence>